<dbReference type="RefSeq" id="WP_154756775.1">
    <property type="nucleotide sequence ID" value="NZ_WMBA01000013.1"/>
</dbReference>
<dbReference type="SUPFAM" id="SSF103378">
    <property type="entry name" value="2-methylcitrate dehydratase PrpD"/>
    <property type="match status" value="1"/>
</dbReference>
<organism evidence="2 3">
    <name type="scientific">Amycolatopsis pithecellobii</name>
    <dbReference type="NCBI Taxonomy" id="664692"/>
    <lineage>
        <taxon>Bacteria</taxon>
        <taxon>Bacillati</taxon>
        <taxon>Actinomycetota</taxon>
        <taxon>Actinomycetes</taxon>
        <taxon>Pseudonocardiales</taxon>
        <taxon>Pseudonocardiaceae</taxon>
        <taxon>Amycolatopsis</taxon>
    </lineage>
</organism>
<protein>
    <submittedName>
        <fullName evidence="2">Uncharacterized protein</fullName>
    </submittedName>
</protein>
<evidence type="ECO:0000313" key="3">
    <source>
        <dbReference type="Proteomes" id="UP000440096"/>
    </source>
</evidence>
<name>A0A6N7Z3E8_9PSEU</name>
<dbReference type="Proteomes" id="UP000440096">
    <property type="component" value="Unassembled WGS sequence"/>
</dbReference>
<dbReference type="AlphaFoldDB" id="A0A6N7Z3E8"/>
<dbReference type="InterPro" id="IPR036148">
    <property type="entry name" value="MmgE/PrpD_sf"/>
</dbReference>
<dbReference type="EMBL" id="WMBA01000013">
    <property type="protein sequence ID" value="MTD54554.1"/>
    <property type="molecule type" value="Genomic_DNA"/>
</dbReference>
<gene>
    <name evidence="2" type="ORF">GKO32_11275</name>
</gene>
<dbReference type="GO" id="GO:0016829">
    <property type="term" value="F:lyase activity"/>
    <property type="evidence" value="ECO:0007669"/>
    <property type="project" value="InterPro"/>
</dbReference>
<evidence type="ECO:0000313" key="2">
    <source>
        <dbReference type="EMBL" id="MTD54554.1"/>
    </source>
</evidence>
<dbReference type="OrthoDB" id="9797528at2"/>
<sequence>MRVTTADGRRTELELAGPKGGVKDPLSNDDIVAKARALAADLPVAETPDLARESSRA</sequence>
<reference evidence="2 3" key="1">
    <citation type="submission" date="2019-11" db="EMBL/GenBank/DDBJ databases">
        <title>Draft genome of Amycolatopsis RM579.</title>
        <authorList>
            <person name="Duangmal K."/>
            <person name="Mingma R."/>
        </authorList>
    </citation>
    <scope>NUCLEOTIDE SEQUENCE [LARGE SCALE GENOMIC DNA]</scope>
    <source>
        <strain evidence="2 3">RM579</strain>
    </source>
</reference>
<keyword evidence="3" id="KW-1185">Reference proteome</keyword>
<proteinExistence type="predicted"/>
<feature type="region of interest" description="Disordered" evidence="1">
    <location>
        <begin position="1"/>
        <end position="25"/>
    </location>
</feature>
<comment type="caution">
    <text evidence="2">The sequence shown here is derived from an EMBL/GenBank/DDBJ whole genome shotgun (WGS) entry which is preliminary data.</text>
</comment>
<evidence type="ECO:0000256" key="1">
    <source>
        <dbReference type="SAM" id="MobiDB-lite"/>
    </source>
</evidence>
<accession>A0A6N7Z3E8</accession>